<organism evidence="10 11">
    <name type="scientific">Acacia crassicarpa</name>
    <name type="common">northern wattle</name>
    <dbReference type="NCBI Taxonomy" id="499986"/>
    <lineage>
        <taxon>Eukaryota</taxon>
        <taxon>Viridiplantae</taxon>
        <taxon>Streptophyta</taxon>
        <taxon>Embryophyta</taxon>
        <taxon>Tracheophyta</taxon>
        <taxon>Spermatophyta</taxon>
        <taxon>Magnoliopsida</taxon>
        <taxon>eudicotyledons</taxon>
        <taxon>Gunneridae</taxon>
        <taxon>Pentapetalae</taxon>
        <taxon>rosids</taxon>
        <taxon>fabids</taxon>
        <taxon>Fabales</taxon>
        <taxon>Fabaceae</taxon>
        <taxon>Caesalpinioideae</taxon>
        <taxon>mimosoid clade</taxon>
        <taxon>Acacieae</taxon>
        <taxon>Acacia</taxon>
    </lineage>
</organism>
<keyword evidence="11" id="KW-1185">Reference proteome</keyword>
<comment type="similarity">
    <text evidence="7">Belongs to the protein kinase superfamily.</text>
</comment>
<dbReference type="Gene3D" id="3.30.200.20">
    <property type="entry name" value="Phosphorylase Kinase, domain 1"/>
    <property type="match status" value="1"/>
</dbReference>
<evidence type="ECO:0000256" key="2">
    <source>
        <dbReference type="ARBA" id="ARBA00022679"/>
    </source>
</evidence>
<evidence type="ECO:0000313" key="10">
    <source>
        <dbReference type="EMBL" id="KAK4267569.1"/>
    </source>
</evidence>
<keyword evidence="1 7" id="KW-0723">Serine/threonine-protein kinase</keyword>
<feature type="binding site" evidence="6">
    <location>
        <position position="67"/>
    </location>
    <ligand>
        <name>ATP</name>
        <dbReference type="ChEBI" id="CHEBI:30616"/>
    </ligand>
</feature>
<dbReference type="InterPro" id="IPR017441">
    <property type="entry name" value="Protein_kinase_ATP_BS"/>
</dbReference>
<sequence>MALCPFLCFGKGSDRARGKAQPTWRVFSLKELHSATNNFNYDNKLGEGGFGSVYWGQLWDGSQIAVKRLKVWSNKADMEFAVEVEVLARVRHKNLLSLRGYCAEGQERLIVYDYMPNLSLLSHLHGQHSAECLLDWSRRMSIAIGSAEGITYLHHQATPHIIHRDIKASNVLLDADFQAQVADFGFAKLIPEGATHVTTRVKGTLGYLAPEYAMLGKASESCDVYSFGILLLELASGRKPIEKLSSTMKRSITDWALPLVFEKKFSEIADPRLNGDYVEEELKRVVYVALVCAQNQPEKRPNMLEVVELLKGESEVKFSQLENHELFRSPQPTDSNEDRIEAAEDSSAKIESKPELKENPEP</sequence>
<dbReference type="Proteomes" id="UP001293593">
    <property type="component" value="Unassembled WGS sequence"/>
</dbReference>
<dbReference type="CDD" id="cd14066">
    <property type="entry name" value="STKc_IRAK"/>
    <property type="match status" value="1"/>
</dbReference>
<dbReference type="FunFam" id="3.30.200.20:FF:000305">
    <property type="entry name" value="PTI1-like tyrosine-protein kinase At3g15890"/>
    <property type="match status" value="1"/>
</dbReference>
<keyword evidence="2" id="KW-0808">Transferase</keyword>
<feature type="domain" description="Protein kinase" evidence="9">
    <location>
        <begin position="39"/>
        <end position="327"/>
    </location>
</feature>
<dbReference type="SUPFAM" id="SSF56112">
    <property type="entry name" value="Protein kinase-like (PK-like)"/>
    <property type="match status" value="1"/>
</dbReference>
<dbReference type="InterPro" id="IPR001245">
    <property type="entry name" value="Ser-Thr/Tyr_kinase_cat_dom"/>
</dbReference>
<dbReference type="AlphaFoldDB" id="A0AAE1JGF1"/>
<evidence type="ECO:0000256" key="3">
    <source>
        <dbReference type="ARBA" id="ARBA00022741"/>
    </source>
</evidence>
<dbReference type="GO" id="GO:0005524">
    <property type="term" value="F:ATP binding"/>
    <property type="evidence" value="ECO:0007669"/>
    <property type="project" value="UniProtKB-UniRule"/>
</dbReference>
<dbReference type="GO" id="GO:0004674">
    <property type="term" value="F:protein serine/threonine kinase activity"/>
    <property type="evidence" value="ECO:0007669"/>
    <property type="project" value="UniProtKB-KW"/>
</dbReference>
<dbReference type="Pfam" id="PF07714">
    <property type="entry name" value="PK_Tyr_Ser-Thr"/>
    <property type="match status" value="1"/>
</dbReference>
<dbReference type="PANTHER" id="PTHR47989:SF1">
    <property type="entry name" value="PROTEIN KINASE DOMAIN-CONTAINING PROTEIN"/>
    <property type="match status" value="1"/>
</dbReference>
<protein>
    <recommendedName>
        <fullName evidence="9">Protein kinase domain-containing protein</fullName>
    </recommendedName>
</protein>
<dbReference type="InterPro" id="IPR011009">
    <property type="entry name" value="Kinase-like_dom_sf"/>
</dbReference>
<name>A0AAE1JGF1_9FABA</name>
<reference evidence="10" key="1">
    <citation type="submission" date="2023-10" db="EMBL/GenBank/DDBJ databases">
        <title>Chromosome-level genome of the transformable northern wattle, Acacia crassicarpa.</title>
        <authorList>
            <person name="Massaro I."/>
            <person name="Sinha N.R."/>
            <person name="Poethig S."/>
            <person name="Leichty A.R."/>
        </authorList>
    </citation>
    <scope>NUCLEOTIDE SEQUENCE</scope>
    <source>
        <strain evidence="10">Acra3RX</strain>
        <tissue evidence="10">Leaf</tissue>
    </source>
</reference>
<evidence type="ECO:0000256" key="6">
    <source>
        <dbReference type="PROSITE-ProRule" id="PRU10141"/>
    </source>
</evidence>
<dbReference type="PROSITE" id="PS00108">
    <property type="entry name" value="PROTEIN_KINASE_ST"/>
    <property type="match status" value="1"/>
</dbReference>
<feature type="region of interest" description="Disordered" evidence="8">
    <location>
        <begin position="321"/>
        <end position="362"/>
    </location>
</feature>
<evidence type="ECO:0000256" key="1">
    <source>
        <dbReference type="ARBA" id="ARBA00022527"/>
    </source>
</evidence>
<evidence type="ECO:0000313" key="11">
    <source>
        <dbReference type="Proteomes" id="UP001293593"/>
    </source>
</evidence>
<accession>A0AAE1JGF1</accession>
<dbReference type="PROSITE" id="PS00107">
    <property type="entry name" value="PROTEIN_KINASE_ATP"/>
    <property type="match status" value="1"/>
</dbReference>
<dbReference type="InterPro" id="IPR008271">
    <property type="entry name" value="Ser/Thr_kinase_AS"/>
</dbReference>
<proteinExistence type="inferred from homology"/>
<dbReference type="EMBL" id="JAWXYG010000007">
    <property type="protein sequence ID" value="KAK4267569.1"/>
    <property type="molecule type" value="Genomic_DNA"/>
</dbReference>
<dbReference type="Gene3D" id="1.10.510.10">
    <property type="entry name" value="Transferase(Phosphotransferase) domain 1"/>
    <property type="match status" value="1"/>
</dbReference>
<dbReference type="InterPro" id="IPR000719">
    <property type="entry name" value="Prot_kinase_dom"/>
</dbReference>
<dbReference type="SMART" id="SM00220">
    <property type="entry name" value="S_TKc"/>
    <property type="match status" value="1"/>
</dbReference>
<evidence type="ECO:0000256" key="7">
    <source>
        <dbReference type="RuleBase" id="RU000304"/>
    </source>
</evidence>
<gene>
    <name evidence="10" type="ORF">QN277_024331</name>
</gene>
<dbReference type="PROSITE" id="PS50011">
    <property type="entry name" value="PROTEIN_KINASE_DOM"/>
    <property type="match status" value="1"/>
</dbReference>
<evidence type="ECO:0000256" key="5">
    <source>
        <dbReference type="ARBA" id="ARBA00022840"/>
    </source>
</evidence>
<dbReference type="PANTHER" id="PTHR47989">
    <property type="entry name" value="OS01G0750732 PROTEIN"/>
    <property type="match status" value="1"/>
</dbReference>
<keyword evidence="3 6" id="KW-0547">Nucleotide-binding</keyword>
<keyword evidence="5 6" id="KW-0067">ATP-binding</keyword>
<evidence type="ECO:0000256" key="8">
    <source>
        <dbReference type="SAM" id="MobiDB-lite"/>
    </source>
</evidence>
<feature type="compositionally biased region" description="Basic and acidic residues" evidence="8">
    <location>
        <begin position="336"/>
        <end position="362"/>
    </location>
</feature>
<evidence type="ECO:0000256" key="4">
    <source>
        <dbReference type="ARBA" id="ARBA00022777"/>
    </source>
</evidence>
<comment type="caution">
    <text evidence="10">The sequence shown here is derived from an EMBL/GenBank/DDBJ whole genome shotgun (WGS) entry which is preliminary data.</text>
</comment>
<dbReference type="FunFam" id="1.10.510.10:FF:000317">
    <property type="entry name" value="PTI1-like tyrosine-protein kinase At3g15890"/>
    <property type="match status" value="1"/>
</dbReference>
<keyword evidence="4" id="KW-0418">Kinase</keyword>
<evidence type="ECO:0000259" key="9">
    <source>
        <dbReference type="PROSITE" id="PS50011"/>
    </source>
</evidence>